<evidence type="ECO:0000256" key="1">
    <source>
        <dbReference type="SAM" id="Coils"/>
    </source>
</evidence>
<proteinExistence type="predicted"/>
<accession>A0A2Z6NRP2</accession>
<dbReference type="Pfam" id="PF12014">
    <property type="entry name" value="Cyclin_D1_bind"/>
    <property type="match status" value="1"/>
</dbReference>
<dbReference type="GO" id="GO:0042651">
    <property type="term" value="C:thylakoid membrane"/>
    <property type="evidence" value="ECO:0007669"/>
    <property type="project" value="TreeGrafter"/>
</dbReference>
<feature type="region of interest" description="Disordered" evidence="2">
    <location>
        <begin position="52"/>
        <end position="73"/>
    </location>
</feature>
<keyword evidence="5" id="KW-1185">Reference proteome</keyword>
<name>A0A2Z6NRP2_TRISU</name>
<dbReference type="GO" id="GO:0010343">
    <property type="term" value="P:singlet oxygen-mediated programmed cell death"/>
    <property type="evidence" value="ECO:0007669"/>
    <property type="project" value="InterPro"/>
</dbReference>
<dbReference type="Proteomes" id="UP000242715">
    <property type="component" value="Unassembled WGS sequence"/>
</dbReference>
<feature type="signal peptide" evidence="3">
    <location>
        <begin position="1"/>
        <end position="16"/>
    </location>
</feature>
<dbReference type="AlphaFoldDB" id="A0A2Z6NRP2"/>
<dbReference type="InterPro" id="IPR044680">
    <property type="entry name" value="EX1/2"/>
</dbReference>
<reference evidence="5" key="1">
    <citation type="journal article" date="2017" name="Front. Plant Sci.">
        <title>Climate Clever Clovers: New Paradigm to Reduce the Environmental Footprint of Ruminants by Breeding Low Methanogenic Forages Utilizing Haplotype Variation.</title>
        <authorList>
            <person name="Kaur P."/>
            <person name="Appels R."/>
            <person name="Bayer P.E."/>
            <person name="Keeble-Gagnere G."/>
            <person name="Wang J."/>
            <person name="Hirakawa H."/>
            <person name="Shirasawa K."/>
            <person name="Vercoe P."/>
            <person name="Stefanova K."/>
            <person name="Durmic Z."/>
            <person name="Nichols P."/>
            <person name="Revell C."/>
            <person name="Isobe S.N."/>
            <person name="Edwards D."/>
            <person name="Erskine W."/>
        </authorList>
    </citation>
    <scope>NUCLEOTIDE SEQUENCE [LARGE SCALE GENOMIC DNA]</scope>
    <source>
        <strain evidence="5">cv. Daliak</strain>
    </source>
</reference>
<dbReference type="EMBL" id="DF973761">
    <property type="protein sequence ID" value="GAU39420.1"/>
    <property type="molecule type" value="Genomic_DNA"/>
</dbReference>
<evidence type="ECO:0000256" key="2">
    <source>
        <dbReference type="SAM" id="MobiDB-lite"/>
    </source>
</evidence>
<dbReference type="OrthoDB" id="1427047at2759"/>
<evidence type="ECO:0000256" key="3">
    <source>
        <dbReference type="SAM" id="SignalP"/>
    </source>
</evidence>
<dbReference type="PANTHER" id="PTHR33917">
    <property type="entry name" value="PROTEIN EXECUTER 1, CHLOROPLASTIC"/>
    <property type="match status" value="1"/>
</dbReference>
<keyword evidence="1" id="KW-0175">Coiled coil</keyword>
<feature type="coiled-coil region" evidence="1">
    <location>
        <begin position="219"/>
        <end position="263"/>
    </location>
</feature>
<feature type="compositionally biased region" description="Basic and acidic residues" evidence="2">
    <location>
        <begin position="58"/>
        <end position="71"/>
    </location>
</feature>
<keyword evidence="3" id="KW-0732">Signal</keyword>
<protein>
    <submittedName>
        <fullName evidence="4">Uncharacterized protein</fullName>
    </submittedName>
</protein>
<evidence type="ECO:0000313" key="5">
    <source>
        <dbReference type="Proteomes" id="UP000242715"/>
    </source>
</evidence>
<organism evidence="4 5">
    <name type="scientific">Trifolium subterraneum</name>
    <name type="common">Subterranean clover</name>
    <dbReference type="NCBI Taxonomy" id="3900"/>
    <lineage>
        <taxon>Eukaryota</taxon>
        <taxon>Viridiplantae</taxon>
        <taxon>Streptophyta</taxon>
        <taxon>Embryophyta</taxon>
        <taxon>Tracheophyta</taxon>
        <taxon>Spermatophyta</taxon>
        <taxon>Magnoliopsida</taxon>
        <taxon>eudicotyledons</taxon>
        <taxon>Gunneridae</taxon>
        <taxon>Pentapetalae</taxon>
        <taxon>rosids</taxon>
        <taxon>fabids</taxon>
        <taxon>Fabales</taxon>
        <taxon>Fabaceae</taxon>
        <taxon>Papilionoideae</taxon>
        <taxon>50 kb inversion clade</taxon>
        <taxon>NPAAA clade</taxon>
        <taxon>Hologalegina</taxon>
        <taxon>IRL clade</taxon>
        <taxon>Trifolieae</taxon>
        <taxon>Trifolium</taxon>
    </lineage>
</organism>
<sequence length="283" mass="31990">MFWCLSSVVFSGVVIGGLVQKLSSSLSPRDLLRVAANLEMKGRHSFSFTVENEVSQQDGHDNEKSSSDKSIKFQSRRRVDHVISDLAKFIGKEKVPAKVLKEVGELISLTLSQAQNHQPLSGSTIFNRIEIPTSFDPLNGLYIGAYGLYSSEIIQMRRRYGQWHEDGRVKETLDLEFYEYVEALKLIGDPYVPVGQLEDVSADGKKHTLTVCDGASREIINMEVKMFNLKAENQRLKEEVANHAKLLAELDTTRAKIELLNKDDLGVKLNRIRIKSLLKIIWK</sequence>
<evidence type="ECO:0000313" key="4">
    <source>
        <dbReference type="EMBL" id="GAU39420.1"/>
    </source>
</evidence>
<gene>
    <name evidence="4" type="ORF">TSUD_323680</name>
</gene>
<dbReference type="PANTHER" id="PTHR33917:SF3">
    <property type="entry name" value="PROTEIN EXECUTER 1, CHLOROPLASTIC"/>
    <property type="match status" value="1"/>
</dbReference>
<feature type="chain" id="PRO_5016418174" evidence="3">
    <location>
        <begin position="17"/>
        <end position="283"/>
    </location>
</feature>